<sequence>MAVPSSEFTFSVSARSAVELTPSSSSRDSSSEGNSVWTPQTPSSIPLFQSLSLNDPSDTMHTPRSRPTSGWLSSGSSPSTYGHQHNASPSPRPGVLPSSHSRQTSQQNRSVFSSSTRAYANVPGAFPASSAGEENPLSGNDATGDEEISDSDEGSEFEETTEGQTVEIREEPLPAAPIYNHRLQDSLKEVKSELAFLADMMGLSEMNQDHSSALHALFEKTKKMSMFEYPVTRTVGFIGDSGVGKSSLINSLLDQQSLSRSSSEGSACTCVVTEFRHVDDKHTGPFTIEAEFMSSEEMKDLLAELLTIFRQFHVTRFCLELNTHEDQIKCKAQAEKAWETLRSLFSDQPGLTMEHLSEDYEGAHSSLLAQLERWAFAGLAHRPGGLDATEYSVIAGDIEECRDTLDMLTGSNSPEGRPALWPFIKLIRVYLRSPILRTGLVLADLPGFSDLNFARVRATERYLSHSCDEVFVVVDIGRACTNPSIQDILRRCKDGQPRRIICTKSEDNSPEESSRGDNAHSRRVKELNKNLQAVRQKIQSTESRARRTSNARQAELAVKLFELRERETKMNFDMRKLLTTHRNLQVTEGLVARHPDVKVFCVSNTLYSQYRFSRHSEEEAYVDLAGIRELRRYCQLVPSAALMRATSEFLNHQVPALLLSLRQWALSGTDSVTGGNAALLRQALENAQDIFHRELISNQGLGHVSRRGLVGLYNECITGIVRQSLNPWTARSIQISREWAGWSHATYSAFCRHFGEHVTGAVPGGRCWNNDLLRPARDQLISNWDNIQNWLHLQEAILARDTCAVFDQSCGEIDAHIHLAPRALENLQRSMDVRKQCVEDHFWNFMQKIKQISENTKRDMAFGHASSYISGLMQPAYARINQEGGTGSDRRRKKIMEDHLTHSMLFANLSSVAGREYKQALDECFDDLQMKVTEEVECMVRDLNAVIAVEGSISEAEKAPAVAEALSCRFHGTEDILQRAKAIVQELNGED</sequence>
<proteinExistence type="predicted"/>
<dbReference type="InterPro" id="IPR045063">
    <property type="entry name" value="Dynamin_N"/>
</dbReference>
<name>A0AAD6CPU6_9EURO</name>
<feature type="region of interest" description="Disordered" evidence="1">
    <location>
        <begin position="1"/>
        <end position="165"/>
    </location>
</feature>
<feature type="compositionally biased region" description="Polar residues" evidence="1">
    <location>
        <begin position="36"/>
        <end position="62"/>
    </location>
</feature>
<feature type="compositionally biased region" description="Low complexity" evidence="1">
    <location>
        <begin position="65"/>
        <end position="80"/>
    </location>
</feature>
<dbReference type="PANTHER" id="PTHR36681">
    <property type="entry name" value="NUCLEAR GTPASE, GERMINAL CENTER-ASSOCIATED, TANDEM DUPLICATE 3"/>
    <property type="match status" value="1"/>
</dbReference>
<feature type="compositionally biased region" description="Basic and acidic residues" evidence="1">
    <location>
        <begin position="504"/>
        <end position="523"/>
    </location>
</feature>
<dbReference type="PANTHER" id="PTHR36681:SF3">
    <property type="entry name" value="NUCLEAR GTPASE, GERMINAL CENTER-ASSOCIATED, TANDEM DUPLICATE 3"/>
    <property type="match status" value="1"/>
</dbReference>
<dbReference type="Gene3D" id="3.40.50.300">
    <property type="entry name" value="P-loop containing nucleotide triphosphate hydrolases"/>
    <property type="match status" value="2"/>
</dbReference>
<gene>
    <name evidence="4" type="ORF">N7494_012744</name>
</gene>
<evidence type="ECO:0000256" key="1">
    <source>
        <dbReference type="SAM" id="MobiDB-lite"/>
    </source>
</evidence>
<dbReference type="Proteomes" id="UP001220324">
    <property type="component" value="Unassembled WGS sequence"/>
</dbReference>
<dbReference type="AlphaFoldDB" id="A0AAD6CPU6"/>
<feature type="compositionally biased region" description="Low complexity" evidence="1">
    <location>
        <begin position="23"/>
        <end position="35"/>
    </location>
</feature>
<dbReference type="Pfam" id="PF00350">
    <property type="entry name" value="Dynamin_N"/>
    <property type="match status" value="1"/>
</dbReference>
<reference evidence="4 5" key="1">
    <citation type="journal article" date="2023" name="IMA Fungus">
        <title>Comparative genomic study of the Penicillium genus elucidates a diverse pangenome and 15 lateral gene transfer events.</title>
        <authorList>
            <person name="Petersen C."/>
            <person name="Sorensen T."/>
            <person name="Nielsen M.R."/>
            <person name="Sondergaard T.E."/>
            <person name="Sorensen J.L."/>
            <person name="Fitzpatrick D.A."/>
            <person name="Frisvad J.C."/>
            <person name="Nielsen K.L."/>
        </authorList>
    </citation>
    <scope>NUCLEOTIDE SEQUENCE [LARGE SCALE GENOMIC DNA]</scope>
    <source>
        <strain evidence="4 5">IBT 35679</strain>
    </source>
</reference>
<feature type="compositionally biased region" description="Polar residues" evidence="1">
    <location>
        <begin position="98"/>
        <end position="118"/>
    </location>
</feature>
<feature type="region of interest" description="Disordered" evidence="1">
    <location>
        <begin position="503"/>
        <end position="523"/>
    </location>
</feature>
<evidence type="ECO:0000259" key="3">
    <source>
        <dbReference type="Pfam" id="PF24564"/>
    </source>
</evidence>
<dbReference type="EMBL" id="JAQIZZ010000008">
    <property type="protein sequence ID" value="KAJ5526094.1"/>
    <property type="molecule type" value="Genomic_DNA"/>
</dbReference>
<accession>A0AAD6CPU6</accession>
<evidence type="ECO:0000313" key="5">
    <source>
        <dbReference type="Proteomes" id="UP001220324"/>
    </source>
</evidence>
<dbReference type="InterPro" id="IPR027417">
    <property type="entry name" value="P-loop_NTPase"/>
</dbReference>
<dbReference type="InterPro" id="IPR056024">
    <property type="entry name" value="DUF7605"/>
</dbReference>
<dbReference type="CDD" id="cd00882">
    <property type="entry name" value="Ras_like_GTPase"/>
    <property type="match status" value="1"/>
</dbReference>
<dbReference type="Pfam" id="PF24564">
    <property type="entry name" value="DUF7605"/>
    <property type="match status" value="1"/>
</dbReference>
<protein>
    <submittedName>
        <fullName evidence="4">Uncharacterized protein</fullName>
    </submittedName>
</protein>
<organism evidence="4 5">
    <name type="scientific">Penicillium frequentans</name>
    <dbReference type="NCBI Taxonomy" id="3151616"/>
    <lineage>
        <taxon>Eukaryota</taxon>
        <taxon>Fungi</taxon>
        <taxon>Dikarya</taxon>
        <taxon>Ascomycota</taxon>
        <taxon>Pezizomycotina</taxon>
        <taxon>Eurotiomycetes</taxon>
        <taxon>Eurotiomycetidae</taxon>
        <taxon>Eurotiales</taxon>
        <taxon>Aspergillaceae</taxon>
        <taxon>Penicillium</taxon>
    </lineage>
</organism>
<feature type="domain" description="Dynamin N-terminal" evidence="2">
    <location>
        <begin position="235"/>
        <end position="501"/>
    </location>
</feature>
<feature type="compositionally biased region" description="Polar residues" evidence="1">
    <location>
        <begin position="1"/>
        <end position="14"/>
    </location>
</feature>
<evidence type="ECO:0000313" key="4">
    <source>
        <dbReference type="EMBL" id="KAJ5526094.1"/>
    </source>
</evidence>
<evidence type="ECO:0000259" key="2">
    <source>
        <dbReference type="Pfam" id="PF00350"/>
    </source>
</evidence>
<comment type="caution">
    <text evidence="4">The sequence shown here is derived from an EMBL/GenBank/DDBJ whole genome shotgun (WGS) entry which is preliminary data.</text>
</comment>
<keyword evidence="5" id="KW-1185">Reference proteome</keyword>
<feature type="compositionally biased region" description="Acidic residues" evidence="1">
    <location>
        <begin position="143"/>
        <end position="161"/>
    </location>
</feature>
<dbReference type="SUPFAM" id="SSF52540">
    <property type="entry name" value="P-loop containing nucleoside triphosphate hydrolases"/>
    <property type="match status" value="1"/>
</dbReference>
<feature type="domain" description="DUF7605" evidence="3">
    <location>
        <begin position="725"/>
        <end position="906"/>
    </location>
</feature>